<dbReference type="AlphaFoldDB" id="A0AAE1PL00"/>
<gene>
    <name evidence="2" type="ORF">Pmani_018058</name>
</gene>
<reference evidence="2" key="1">
    <citation type="submission" date="2023-11" db="EMBL/GenBank/DDBJ databases">
        <title>Genome assemblies of two species of porcelain crab, Petrolisthes cinctipes and Petrolisthes manimaculis (Anomura: Porcellanidae).</title>
        <authorList>
            <person name="Angst P."/>
        </authorList>
    </citation>
    <scope>NUCLEOTIDE SEQUENCE</scope>
    <source>
        <strain evidence="2">PB745_02</strain>
        <tissue evidence="2">Gill</tissue>
    </source>
</reference>
<feature type="region of interest" description="Disordered" evidence="1">
    <location>
        <begin position="128"/>
        <end position="150"/>
    </location>
</feature>
<protein>
    <submittedName>
        <fullName evidence="2">Uncharacterized protein</fullName>
    </submittedName>
</protein>
<evidence type="ECO:0000313" key="3">
    <source>
        <dbReference type="Proteomes" id="UP001292094"/>
    </source>
</evidence>
<proteinExistence type="predicted"/>
<comment type="caution">
    <text evidence="2">The sequence shown here is derived from an EMBL/GenBank/DDBJ whole genome shotgun (WGS) entry which is preliminary data.</text>
</comment>
<keyword evidence="3" id="KW-1185">Reference proteome</keyword>
<accession>A0AAE1PL00</accession>
<evidence type="ECO:0000256" key="1">
    <source>
        <dbReference type="SAM" id="MobiDB-lite"/>
    </source>
</evidence>
<dbReference type="Proteomes" id="UP001292094">
    <property type="component" value="Unassembled WGS sequence"/>
</dbReference>
<sequence length="167" mass="18099">MADRVTEARSSKVEASLGLMEGEVTALLYSIKSFFVNQAVIEASGTNRCTDQQNISRGKMSGEAYSTDDITISVSVGDSIAVTPSPTLPLASLVSHCCWPVSRGFKRFSMAYMQRKWASYKAHAPDTPAATSPVLQPSRPSSRLTPAEGHEAQHRSWYSCLAAVLKL</sequence>
<name>A0AAE1PL00_9EUCA</name>
<feature type="compositionally biased region" description="Polar residues" evidence="1">
    <location>
        <begin position="129"/>
        <end position="144"/>
    </location>
</feature>
<organism evidence="2 3">
    <name type="scientific">Petrolisthes manimaculis</name>
    <dbReference type="NCBI Taxonomy" id="1843537"/>
    <lineage>
        <taxon>Eukaryota</taxon>
        <taxon>Metazoa</taxon>
        <taxon>Ecdysozoa</taxon>
        <taxon>Arthropoda</taxon>
        <taxon>Crustacea</taxon>
        <taxon>Multicrustacea</taxon>
        <taxon>Malacostraca</taxon>
        <taxon>Eumalacostraca</taxon>
        <taxon>Eucarida</taxon>
        <taxon>Decapoda</taxon>
        <taxon>Pleocyemata</taxon>
        <taxon>Anomura</taxon>
        <taxon>Galatheoidea</taxon>
        <taxon>Porcellanidae</taxon>
        <taxon>Petrolisthes</taxon>
    </lineage>
</organism>
<evidence type="ECO:0000313" key="2">
    <source>
        <dbReference type="EMBL" id="KAK4310396.1"/>
    </source>
</evidence>
<dbReference type="EMBL" id="JAWZYT010001644">
    <property type="protein sequence ID" value="KAK4310396.1"/>
    <property type="molecule type" value="Genomic_DNA"/>
</dbReference>